<evidence type="ECO:0000256" key="7">
    <source>
        <dbReference type="ARBA" id="ARBA00023136"/>
    </source>
</evidence>
<dbReference type="PANTHER" id="PTHR12791">
    <property type="entry name" value="GOLGI SNARE BET1-RELATED"/>
    <property type="match status" value="1"/>
</dbReference>
<evidence type="ECO:0000256" key="1">
    <source>
        <dbReference type="ARBA" id="ARBA00004394"/>
    </source>
</evidence>
<dbReference type="GO" id="GO:0015031">
    <property type="term" value="P:protein transport"/>
    <property type="evidence" value="ECO:0007669"/>
    <property type="project" value="UniProtKB-KW"/>
</dbReference>
<evidence type="ECO:0000256" key="3">
    <source>
        <dbReference type="ARBA" id="ARBA00022692"/>
    </source>
</evidence>
<comment type="subcellular location">
    <subcellularLocation>
        <location evidence="8">Endomembrane system</location>
        <topology evidence="8">Single-pass type IV membrane protein</topology>
    </subcellularLocation>
    <subcellularLocation>
        <location evidence="1">Golgi apparatus membrane</location>
    </subcellularLocation>
</comment>
<organism evidence="12 13">
    <name type="scientific">Rasamsonia emersonii (strain ATCC 16479 / CBS 393.64 / IMI 116815)</name>
    <dbReference type="NCBI Taxonomy" id="1408163"/>
    <lineage>
        <taxon>Eukaryota</taxon>
        <taxon>Fungi</taxon>
        <taxon>Dikarya</taxon>
        <taxon>Ascomycota</taxon>
        <taxon>Pezizomycotina</taxon>
        <taxon>Eurotiomycetes</taxon>
        <taxon>Eurotiomycetidae</taxon>
        <taxon>Eurotiales</taxon>
        <taxon>Trichocomaceae</taxon>
        <taxon>Rasamsonia</taxon>
    </lineage>
</organism>
<dbReference type="STRING" id="1408163.A0A0F4YF44"/>
<evidence type="ECO:0000256" key="5">
    <source>
        <dbReference type="ARBA" id="ARBA00022989"/>
    </source>
</evidence>
<protein>
    <submittedName>
        <fullName evidence="12">V-SNARE protein</fullName>
    </submittedName>
</protein>
<keyword evidence="3 10" id="KW-0812">Transmembrane</keyword>
<keyword evidence="13" id="KW-1185">Reference proteome</keyword>
<evidence type="ECO:0000313" key="12">
    <source>
        <dbReference type="EMBL" id="KKA16774.1"/>
    </source>
</evidence>
<name>A0A0F4YF44_RASE3</name>
<feature type="compositionally biased region" description="Low complexity" evidence="9">
    <location>
        <begin position="38"/>
        <end position="61"/>
    </location>
</feature>
<evidence type="ECO:0000256" key="6">
    <source>
        <dbReference type="ARBA" id="ARBA00023034"/>
    </source>
</evidence>
<evidence type="ECO:0000256" key="9">
    <source>
        <dbReference type="SAM" id="MobiDB-lite"/>
    </source>
</evidence>
<keyword evidence="7 10" id="KW-0472">Membrane</keyword>
<evidence type="ECO:0000256" key="8">
    <source>
        <dbReference type="ARBA" id="ARBA00046280"/>
    </source>
</evidence>
<dbReference type="OrthoDB" id="261831at2759"/>
<dbReference type="InterPro" id="IPR039899">
    <property type="entry name" value="BET1_SNARE"/>
</dbReference>
<evidence type="ECO:0000256" key="4">
    <source>
        <dbReference type="ARBA" id="ARBA00022927"/>
    </source>
</evidence>
<evidence type="ECO:0000313" key="13">
    <source>
        <dbReference type="Proteomes" id="UP000053958"/>
    </source>
</evidence>
<comment type="caution">
    <text evidence="12">The sequence shown here is derived from an EMBL/GenBank/DDBJ whole genome shotgun (WGS) entry which is preliminary data.</text>
</comment>
<dbReference type="Gene3D" id="1.20.5.110">
    <property type="match status" value="1"/>
</dbReference>
<dbReference type="CDD" id="cd15853">
    <property type="entry name" value="SNARE_Bet1"/>
    <property type="match status" value="1"/>
</dbReference>
<gene>
    <name evidence="12" type="ORF">T310_9594</name>
</gene>
<keyword evidence="5 10" id="KW-1133">Transmembrane helix</keyword>
<sequence>MASRYDNVAHAIHVSMPANRLLARFPHSSLHQRDPRASSSLFDSYSGSSTGRSRPASRSPGRVGGYGGYSGSISDGYMNGGLSTGSTGYRAATPNSKGHYSDAVLDSLESQNDENIAGITAKVQMLKDLTVAIGDEIRSSSTLADSLNETFDTTRIRLRGTMNRMLRMAERTGVGWRVWLLFFIAVFFLFAYVWLF</sequence>
<dbReference type="GeneID" id="25321526"/>
<dbReference type="AlphaFoldDB" id="A0A0F4YF44"/>
<feature type="region of interest" description="Disordered" evidence="9">
    <location>
        <begin position="30"/>
        <end position="64"/>
    </location>
</feature>
<feature type="domain" description="T-SNARE coiled-coil homology" evidence="11">
    <location>
        <begin position="106"/>
        <end position="168"/>
    </location>
</feature>
<proteinExistence type="predicted"/>
<dbReference type="FunFam" id="1.20.5.110:FF:000057">
    <property type="entry name" value="SNARE complex subunit (Bet1), putative"/>
    <property type="match status" value="1"/>
</dbReference>
<dbReference type="SUPFAM" id="SSF58038">
    <property type="entry name" value="SNARE fusion complex"/>
    <property type="match status" value="1"/>
</dbReference>
<keyword evidence="2" id="KW-0813">Transport</keyword>
<keyword evidence="4" id="KW-0653">Protein transport</keyword>
<keyword evidence="6" id="KW-0333">Golgi apparatus</keyword>
<reference evidence="12 13" key="1">
    <citation type="submission" date="2015-04" db="EMBL/GenBank/DDBJ databases">
        <authorList>
            <person name="Heijne W.H."/>
            <person name="Fedorova N.D."/>
            <person name="Nierman W.C."/>
            <person name="Vollebregt A.W."/>
            <person name="Zhao Z."/>
            <person name="Wu L."/>
            <person name="Kumar M."/>
            <person name="Stam H."/>
            <person name="van den Berg M.A."/>
            <person name="Pel H.J."/>
        </authorList>
    </citation>
    <scope>NUCLEOTIDE SEQUENCE [LARGE SCALE GENOMIC DNA]</scope>
    <source>
        <strain evidence="12 13">CBS 393.64</strain>
    </source>
</reference>
<dbReference type="EMBL" id="LASV01000734">
    <property type="protein sequence ID" value="KKA16774.1"/>
    <property type="molecule type" value="Genomic_DNA"/>
</dbReference>
<dbReference type="InterPro" id="IPR000727">
    <property type="entry name" value="T_SNARE_dom"/>
</dbReference>
<dbReference type="Proteomes" id="UP000053958">
    <property type="component" value="Unassembled WGS sequence"/>
</dbReference>
<dbReference type="PROSITE" id="PS50192">
    <property type="entry name" value="T_SNARE"/>
    <property type="match status" value="1"/>
</dbReference>
<evidence type="ECO:0000259" key="11">
    <source>
        <dbReference type="PROSITE" id="PS50192"/>
    </source>
</evidence>
<evidence type="ECO:0000256" key="2">
    <source>
        <dbReference type="ARBA" id="ARBA00022448"/>
    </source>
</evidence>
<accession>A0A0F4YF44</accession>
<feature type="transmembrane region" description="Helical" evidence="10">
    <location>
        <begin position="174"/>
        <end position="195"/>
    </location>
</feature>
<dbReference type="SMART" id="SM00397">
    <property type="entry name" value="t_SNARE"/>
    <property type="match status" value="1"/>
</dbReference>
<dbReference type="RefSeq" id="XP_013323386.1">
    <property type="nucleotide sequence ID" value="XM_013467932.1"/>
</dbReference>
<evidence type="ECO:0000256" key="10">
    <source>
        <dbReference type="SAM" id="Phobius"/>
    </source>
</evidence>
<dbReference type="GO" id="GO:0000139">
    <property type="term" value="C:Golgi membrane"/>
    <property type="evidence" value="ECO:0007669"/>
    <property type="project" value="UniProtKB-SubCell"/>
</dbReference>